<organism evidence="1 2">
    <name type="scientific">Flavobacterium rakeshii</name>
    <dbReference type="NCBI Taxonomy" id="1038845"/>
    <lineage>
        <taxon>Bacteria</taxon>
        <taxon>Pseudomonadati</taxon>
        <taxon>Bacteroidota</taxon>
        <taxon>Flavobacteriia</taxon>
        <taxon>Flavobacteriales</taxon>
        <taxon>Flavobacteriaceae</taxon>
        <taxon>Flavobacterium</taxon>
    </lineage>
</organism>
<keyword evidence="2" id="KW-1185">Reference proteome</keyword>
<evidence type="ECO:0000313" key="1">
    <source>
        <dbReference type="EMBL" id="MUV04012.1"/>
    </source>
</evidence>
<evidence type="ECO:0000313" key="2">
    <source>
        <dbReference type="Proteomes" id="UP000433945"/>
    </source>
</evidence>
<gene>
    <name evidence="1" type="ORF">GN157_09855</name>
</gene>
<name>A0A6N8HCP8_9FLAO</name>
<comment type="caution">
    <text evidence="1">The sequence shown here is derived from an EMBL/GenBank/DDBJ whole genome shotgun (WGS) entry which is preliminary data.</text>
</comment>
<sequence length="193" mass="22691">MKPEKWNEFAQYINGEYIKNSAWHSAKTIKKYKGHSVIFDNYTTYQTVSNTTITQVFTRLTIPLNINYEFSFEIYRKNLITSIGKLFGMQDIEVGHTKFDRDFIIKSNNGFKIKQILNNKEVRESIEQFKGVYITTSKKEGIFGKKLPKSKTELTLYTYDDITDFEMLKAFYDLLTILTDKLESMDYIKTEAI</sequence>
<evidence type="ECO:0008006" key="3">
    <source>
        <dbReference type="Google" id="ProtNLM"/>
    </source>
</evidence>
<dbReference type="AlphaFoldDB" id="A0A6N8HCP8"/>
<proteinExistence type="predicted"/>
<protein>
    <recommendedName>
        <fullName evidence="3">DUF3137 domain-containing protein</fullName>
    </recommendedName>
</protein>
<dbReference type="EMBL" id="WOWP01000034">
    <property type="protein sequence ID" value="MUV04012.1"/>
    <property type="molecule type" value="Genomic_DNA"/>
</dbReference>
<dbReference type="OrthoDB" id="262374at2"/>
<reference evidence="1 2" key="1">
    <citation type="submission" date="2019-12" db="EMBL/GenBank/DDBJ databases">
        <authorList>
            <person name="Sun J.-Q."/>
        </authorList>
    </citation>
    <scope>NUCLEOTIDE SEQUENCE [LARGE SCALE GENOMIC DNA]</scope>
    <source>
        <strain evidence="1 2">JCM 17928</strain>
    </source>
</reference>
<accession>A0A6N8HCP8</accession>
<dbReference type="RefSeq" id="WP_157483248.1">
    <property type="nucleotide sequence ID" value="NZ_WOWP01000034.1"/>
</dbReference>
<dbReference type="Proteomes" id="UP000433945">
    <property type="component" value="Unassembled WGS sequence"/>
</dbReference>